<dbReference type="PANTHER" id="PTHR31139:SF6">
    <property type="entry name" value="PROTEIN LIMB EXPRESSION 1 HOMOLOG"/>
    <property type="match status" value="1"/>
</dbReference>
<evidence type="ECO:0000313" key="2">
    <source>
        <dbReference type="EMBL" id="EDO39622.1"/>
    </source>
</evidence>
<dbReference type="InterPro" id="IPR051436">
    <property type="entry name" value="Autophagy-related_EPG5"/>
</dbReference>
<dbReference type="eggNOG" id="ENOG502QR91">
    <property type="taxonomic scope" value="Eukaryota"/>
</dbReference>
<evidence type="ECO:0000256" key="1">
    <source>
        <dbReference type="ARBA" id="ARBA00007468"/>
    </source>
</evidence>
<keyword evidence="3" id="KW-1185">Reference proteome</keyword>
<dbReference type="OrthoDB" id="6250996at2759"/>
<dbReference type="PhylomeDB" id="A7S9K0"/>
<organism evidence="2 3">
    <name type="scientific">Nematostella vectensis</name>
    <name type="common">Starlet sea anemone</name>
    <dbReference type="NCBI Taxonomy" id="45351"/>
    <lineage>
        <taxon>Eukaryota</taxon>
        <taxon>Metazoa</taxon>
        <taxon>Cnidaria</taxon>
        <taxon>Anthozoa</taxon>
        <taxon>Hexacorallia</taxon>
        <taxon>Actiniaria</taxon>
        <taxon>Edwardsiidae</taxon>
        <taxon>Nematostella</taxon>
    </lineage>
</organism>
<name>A7S9K0_NEMVE</name>
<dbReference type="GO" id="GO:0097352">
    <property type="term" value="P:autophagosome maturation"/>
    <property type="evidence" value="ECO:0000318"/>
    <property type="project" value="GO_Central"/>
</dbReference>
<protein>
    <recommendedName>
        <fullName evidence="4">LIX1-like protein</fullName>
    </recommendedName>
</protein>
<dbReference type="EMBL" id="DS469604">
    <property type="protein sequence ID" value="EDO39622.1"/>
    <property type="molecule type" value="Genomic_DNA"/>
</dbReference>
<dbReference type="KEGG" id="nve:5511244"/>
<dbReference type="FunCoup" id="A7S9K0">
    <property type="interactions" value="15"/>
</dbReference>
<evidence type="ECO:0008006" key="4">
    <source>
        <dbReference type="Google" id="ProtNLM"/>
    </source>
</evidence>
<dbReference type="OMA" id="DWVAREH"/>
<dbReference type="Proteomes" id="UP000001593">
    <property type="component" value="Unassembled WGS sequence"/>
</dbReference>
<dbReference type="STRING" id="45351.A7S9K0"/>
<dbReference type="HOGENOM" id="CLU_065651_0_1_1"/>
<dbReference type="PANTHER" id="PTHR31139">
    <property type="entry name" value="ECTOPIC P GRANULES PROTEIN 5 HOMOLOG"/>
    <property type="match status" value="1"/>
</dbReference>
<sequence>MAARAGSSPNGTLNQPISNGPGGKVVLKEAVDAVLKSFAKHTQGYGGVNVIDALEEFWNMKKAKGAKFKTGDCVSYEPGSAEKPPYVCFVTLPGGSCFGSFQPCPTKAEAKRSAAKIALMNSVFNEHPSRKITDDFIDQAVHEAQGTEAKVAAKRRTMSLKPQDPHNPNTGVGAFRFMLEANKGRTMLEFQELMTIFQLLHWNGSLKAMRDRNCSRQEVLAHYNERIIDDDMRSQMALDWISREQEQPGLIAEELSRATNELEQCRLSGRELRFPKEKRDILMLACSQLGKV</sequence>
<gene>
    <name evidence="2" type="ORF">NEMVEDRAFT_v1g237045</name>
</gene>
<comment type="similarity">
    <text evidence="1">Belongs to the LIX1 family.</text>
</comment>
<reference evidence="2 3" key="1">
    <citation type="journal article" date="2007" name="Science">
        <title>Sea anemone genome reveals ancestral eumetazoan gene repertoire and genomic organization.</title>
        <authorList>
            <person name="Putnam N.H."/>
            <person name="Srivastava M."/>
            <person name="Hellsten U."/>
            <person name="Dirks B."/>
            <person name="Chapman J."/>
            <person name="Salamov A."/>
            <person name="Terry A."/>
            <person name="Shapiro H."/>
            <person name="Lindquist E."/>
            <person name="Kapitonov V.V."/>
            <person name="Jurka J."/>
            <person name="Genikhovich G."/>
            <person name="Grigoriev I.V."/>
            <person name="Lucas S.M."/>
            <person name="Steele R.E."/>
            <person name="Finnerty J.R."/>
            <person name="Technau U."/>
            <person name="Martindale M.Q."/>
            <person name="Rokhsar D.S."/>
        </authorList>
    </citation>
    <scope>NUCLEOTIDE SEQUENCE [LARGE SCALE GENOMIC DNA]</scope>
    <source>
        <strain evidence="3">CH2 X CH6</strain>
    </source>
</reference>
<evidence type="ECO:0000313" key="3">
    <source>
        <dbReference type="Proteomes" id="UP000001593"/>
    </source>
</evidence>
<dbReference type="SUPFAM" id="SSF54768">
    <property type="entry name" value="dsRNA-binding domain-like"/>
    <property type="match status" value="1"/>
</dbReference>
<dbReference type="InParanoid" id="A7S9K0"/>
<proteinExistence type="inferred from homology"/>
<dbReference type="CDD" id="cd00048">
    <property type="entry name" value="DSRM_SF"/>
    <property type="match status" value="1"/>
</dbReference>
<dbReference type="AlphaFoldDB" id="A7S9K0"/>
<dbReference type="Pfam" id="PF14954">
    <property type="entry name" value="LIX1"/>
    <property type="match status" value="1"/>
</dbReference>
<dbReference type="InterPro" id="IPR029270">
    <property type="entry name" value="LIX1"/>
</dbReference>
<dbReference type="GO" id="GO:0005737">
    <property type="term" value="C:cytoplasm"/>
    <property type="evidence" value="ECO:0000318"/>
    <property type="project" value="GO_Central"/>
</dbReference>
<accession>A7S9K0</accession>